<sequence>IALSDGIVRSKRSMLASINSTEVDRWYEFYFHQQFNHDIFTYVQSKLDNYKATEEKQGFKVIINTFSNINADISSYLNEQINNTDHTQNHLQLWQRNVTNFLSLSNKLSSSFDNPTLLKLRVYNDLSKSLPFTKLIEIRNFEQELENDDMCLGVLQHDSPVRLHLYMKIFSQDPLPLTFVTIYNIFYIESFENDDLFFNLINKPLEVLENSEQLQAIEDVLSKQIDSSMEALCCDVIQTKFFVICEFNQLAKYYLKATEILITNDVKALQLISAIALLKTFANKLWNSAVKSISLTDQIEFKFEADKFNIDYLNNRLVLDQPLIHSFKVYLLKSLRLKGLSINDINQFCETQQQLLPWLGALLWDGHDSRLDFNPYWCLEHYKQVELASNKIIIGDKSHLNEILHEISDPNVNDVIAKKVSFAGMIITKFYLIQASRELKQSENYLSHQIIECLNSSQLPAVYKNNLLNFLSNKYPFRKITTNDDNTKLLISSVVAHVVALHISIPANASPLAAYMQNLSNYKDAFILTCPSDEQSVILNLLIAETLQDPDYKYKGYACPCGYIYVVVDCGNVKDESNCPNCKKMIGAVNGEYGKAAQGTIRLDENPLTQAANAHDEPGYIIETRKTEDYYSVRSMSPTAYRILHLFVHAIIGIQAPSDVVTNFVTNKKNVNDIGDIINYCDRHINNDWEALKNILACGDEHLSLVIHSILSEMSQEPLQIIEKFTTPLQREAWEAQFSQRYVSPKIKNVIGTATDFRMVMSTNTPKIEAEINEMVVVNDKYCKDHLPRLWRLIGETSDDTGETMKSLNEAFNSFAESWNTLAPHIKRYDCTELPKAMPIINDNSIVTYGLLEPLNESIFICATIDFVVKLQNNFLKDILVIPPGTCKSLKFL</sequence>
<protein>
    <submittedName>
        <fullName evidence="8">10437_t:CDS:1</fullName>
    </submittedName>
</protein>
<dbReference type="Pfam" id="PF20173">
    <property type="entry name" value="ZnF_RZ-type"/>
    <property type="match status" value="1"/>
</dbReference>
<keyword evidence="3" id="KW-0479">Metal-binding</keyword>
<evidence type="ECO:0000313" key="9">
    <source>
        <dbReference type="Proteomes" id="UP000789396"/>
    </source>
</evidence>
<name>A0A9N9NH64_9GLOM</name>
<evidence type="ECO:0000256" key="1">
    <source>
        <dbReference type="ARBA" id="ARBA00004496"/>
    </source>
</evidence>
<feature type="domain" description="RZ-type" evidence="7">
    <location>
        <begin position="530"/>
        <end position="611"/>
    </location>
</feature>
<evidence type="ECO:0000256" key="6">
    <source>
        <dbReference type="ARBA" id="ARBA00022859"/>
    </source>
</evidence>
<accession>A0A9N9NH64</accession>
<reference evidence="8" key="1">
    <citation type="submission" date="2021-06" db="EMBL/GenBank/DDBJ databases">
        <authorList>
            <person name="Kallberg Y."/>
            <person name="Tangrot J."/>
            <person name="Rosling A."/>
        </authorList>
    </citation>
    <scope>NUCLEOTIDE SEQUENCE</scope>
    <source>
        <strain evidence="8">IN212</strain>
    </source>
</reference>
<keyword evidence="9" id="KW-1185">Reference proteome</keyword>
<keyword evidence="4" id="KW-0863">Zinc-finger</keyword>
<evidence type="ECO:0000256" key="2">
    <source>
        <dbReference type="ARBA" id="ARBA00022490"/>
    </source>
</evidence>
<gene>
    <name evidence="8" type="ORF">RFULGI_LOCUS12108</name>
</gene>
<evidence type="ECO:0000256" key="4">
    <source>
        <dbReference type="ARBA" id="ARBA00022771"/>
    </source>
</evidence>
<dbReference type="InterPro" id="IPR046439">
    <property type="entry name" value="ZF_RZ_dom"/>
</dbReference>
<dbReference type="GO" id="GO:0002376">
    <property type="term" value="P:immune system process"/>
    <property type="evidence" value="ECO:0007669"/>
    <property type="project" value="UniProtKB-KW"/>
</dbReference>
<dbReference type="EMBL" id="CAJVPZ010028218">
    <property type="protein sequence ID" value="CAG8730685.1"/>
    <property type="molecule type" value="Genomic_DNA"/>
</dbReference>
<keyword evidence="2" id="KW-0963">Cytoplasm</keyword>
<evidence type="ECO:0000256" key="3">
    <source>
        <dbReference type="ARBA" id="ARBA00022723"/>
    </source>
</evidence>
<comment type="caution">
    <text evidence="8">The sequence shown here is derived from an EMBL/GenBank/DDBJ whole genome shotgun (WGS) entry which is preliminary data.</text>
</comment>
<dbReference type="PROSITE" id="PS51981">
    <property type="entry name" value="ZF_RZ"/>
    <property type="match status" value="1"/>
</dbReference>
<dbReference type="GO" id="GO:0008270">
    <property type="term" value="F:zinc ion binding"/>
    <property type="evidence" value="ECO:0007669"/>
    <property type="project" value="UniProtKB-KW"/>
</dbReference>
<evidence type="ECO:0000313" key="8">
    <source>
        <dbReference type="EMBL" id="CAG8730685.1"/>
    </source>
</evidence>
<dbReference type="Proteomes" id="UP000789396">
    <property type="component" value="Unassembled WGS sequence"/>
</dbReference>
<keyword evidence="5" id="KW-0862">Zinc</keyword>
<dbReference type="GO" id="GO:0005737">
    <property type="term" value="C:cytoplasm"/>
    <property type="evidence" value="ECO:0007669"/>
    <property type="project" value="UniProtKB-SubCell"/>
</dbReference>
<dbReference type="OrthoDB" id="2400221at2759"/>
<feature type="non-terminal residue" evidence="8">
    <location>
        <position position="1"/>
    </location>
</feature>
<evidence type="ECO:0000259" key="7">
    <source>
        <dbReference type="PROSITE" id="PS51981"/>
    </source>
</evidence>
<feature type="non-terminal residue" evidence="8">
    <location>
        <position position="893"/>
    </location>
</feature>
<proteinExistence type="predicted"/>
<evidence type="ECO:0000256" key="5">
    <source>
        <dbReference type="ARBA" id="ARBA00022833"/>
    </source>
</evidence>
<comment type="subcellular location">
    <subcellularLocation>
        <location evidence="1">Cytoplasm</location>
    </subcellularLocation>
</comment>
<keyword evidence="6" id="KW-0391">Immunity</keyword>
<organism evidence="8 9">
    <name type="scientific">Racocetra fulgida</name>
    <dbReference type="NCBI Taxonomy" id="60492"/>
    <lineage>
        <taxon>Eukaryota</taxon>
        <taxon>Fungi</taxon>
        <taxon>Fungi incertae sedis</taxon>
        <taxon>Mucoromycota</taxon>
        <taxon>Glomeromycotina</taxon>
        <taxon>Glomeromycetes</taxon>
        <taxon>Diversisporales</taxon>
        <taxon>Gigasporaceae</taxon>
        <taxon>Racocetra</taxon>
    </lineage>
</organism>
<dbReference type="AlphaFoldDB" id="A0A9N9NH64"/>